<gene>
    <name evidence="1" type="ORF">A2Z68_01610</name>
</gene>
<dbReference type="AlphaFoldDB" id="A0A1G2E0H0"/>
<dbReference type="InterPro" id="IPR027434">
    <property type="entry name" value="Homing_endonucl"/>
</dbReference>
<accession>A0A1G2E0H0</accession>
<evidence type="ECO:0000313" key="2">
    <source>
        <dbReference type="Proteomes" id="UP000176662"/>
    </source>
</evidence>
<evidence type="ECO:0000313" key="1">
    <source>
        <dbReference type="EMBL" id="OGZ19307.1"/>
    </source>
</evidence>
<dbReference type="EMBL" id="MHLX01000006">
    <property type="protein sequence ID" value="OGZ19307.1"/>
    <property type="molecule type" value="Genomic_DNA"/>
</dbReference>
<dbReference type="SUPFAM" id="SSF55608">
    <property type="entry name" value="Homing endonucleases"/>
    <property type="match status" value="1"/>
</dbReference>
<protein>
    <recommendedName>
        <fullName evidence="3">Homing endonuclease LAGLIDADG domain-containing protein</fullName>
    </recommendedName>
</protein>
<dbReference type="Proteomes" id="UP000176662">
    <property type="component" value="Unassembled WGS sequence"/>
</dbReference>
<organism evidence="1 2">
    <name type="scientific">Candidatus Nealsonbacteria bacterium RBG_13_38_11</name>
    <dbReference type="NCBI Taxonomy" id="1801662"/>
    <lineage>
        <taxon>Bacteria</taxon>
        <taxon>Candidatus Nealsoniibacteriota</taxon>
    </lineage>
</organism>
<reference evidence="1 2" key="1">
    <citation type="journal article" date="2016" name="Nat. Commun.">
        <title>Thousands of microbial genomes shed light on interconnected biogeochemical processes in an aquifer system.</title>
        <authorList>
            <person name="Anantharaman K."/>
            <person name="Brown C.T."/>
            <person name="Hug L.A."/>
            <person name="Sharon I."/>
            <person name="Castelle C.J."/>
            <person name="Probst A.J."/>
            <person name="Thomas B.C."/>
            <person name="Singh A."/>
            <person name="Wilkins M.J."/>
            <person name="Karaoz U."/>
            <person name="Brodie E.L."/>
            <person name="Williams K.H."/>
            <person name="Hubbard S.S."/>
            <person name="Banfield J.F."/>
        </authorList>
    </citation>
    <scope>NUCLEOTIDE SEQUENCE [LARGE SCALE GENOMIC DNA]</scope>
</reference>
<evidence type="ECO:0008006" key="3">
    <source>
        <dbReference type="Google" id="ProtNLM"/>
    </source>
</evidence>
<proteinExistence type="predicted"/>
<comment type="caution">
    <text evidence="1">The sequence shown here is derived from an EMBL/GenBank/DDBJ whole genome shotgun (WGS) entry which is preliminary data.</text>
</comment>
<name>A0A1G2E0H0_9BACT</name>
<dbReference type="Gene3D" id="3.10.28.10">
    <property type="entry name" value="Homing endonucleases"/>
    <property type="match status" value="1"/>
</dbReference>
<sequence length="259" mass="30240">MKWSIAEEKKIKKLYCQTKLSLEEIARMTGRSVAALNNRLTKLKVKRRKPLKFKYPSKITPALARIHAHLSGDGNLYHSKEKDCYGPWARYRKNLYRTKYYLVYNNNYQALLNEFWQDIFSTFGIRGKKSEKNRIRVTSKKAYELLKRLGAGGSFVWKIPKEITGSSNAIMKNWIRAFFDDEADFDDDGRIRVKCVNKKGLIQLLKMLRKFVPCHLTPKKGFYWGKTVCININKKDSPKFFSKIGSLRAGKIQRINAIK</sequence>